<feature type="compositionally biased region" description="Polar residues" evidence="1">
    <location>
        <begin position="338"/>
        <end position="355"/>
    </location>
</feature>
<feature type="region of interest" description="Disordered" evidence="1">
    <location>
        <begin position="177"/>
        <end position="210"/>
    </location>
</feature>
<evidence type="ECO:0000313" key="2">
    <source>
        <dbReference type="Proteomes" id="UP000035681"/>
    </source>
</evidence>
<sequence>MKEENRMSAIVADNIDKVDDSVFKTPFLPSKKGNCKKNENRNNGHLEEIPQEEHKINTKTEIKDNERNDLLLDPFYNHKCPHTDSFIKKTWPDLSGSTVGDCEDLVMEVIIDDFSILLFRNNEEYNEFMKAENNRQAKLDAERRQKEMEAEARRRKEKKKALKKKLKLEKKMKKKKFEMESGMQSTPLSSEEKAERKRLKREMKEKKREERRLLRNQNKIAGVETGNKKKCRGSSLSSSIFYQSAFCCCDFLYLLKYCNVLLTHISLLLTNICILTIKLFANCIIKQTLLFKNNLTLEDKCGIGIIPVLLSSDVPSTSNCTNLDSKHMQSPRTNDGYSLLAPNNNMKRPSSTSVDSGIIGGPPTSKLPKLEVDELKSSMLGIAVKTAEVVNVNKIPATPPSANTANGHSGTPTSSMDIKNSLSNNNSIQNSVSVSTPQTPSSSKQGLLTPGMQPTQCFSNNMMFMEILKTNPGLAAMLPNNAGLQVNIQNSSLSSNQSQQLLHLQQIIHHQNTLANSVVQRGISNNNNPSNLIQQQMQMASSQIMPNMPIHNNLGTSLMNGFAGQINVPVVSTPSTRPVPLHGSQVVNKTPCNFSDTHLKICMEINNAKCTTPTINNGIPTTSNASNSTNTIQNNVSNISTPTNESKKTTSILQATNSIPGITTGIVPSSSNILSTPGKAVNSVIPTNTPNNLTHQHAAMIQAMNAQLQQVNNAKLVVGNQRPQSVMANGGLFFNTSSGTNVPNNTVNQQALFSNNMSNSNEAAFQQLMMQAALQANGNIGQIQQQNPLLAAQISAMQQQHSQATNLLIQNAVNAQNSVASNLLSVNTNQTPGTLNTNGDPNKSLLNSVNSKNVLIAQANEQKQKLLSICTNEILKCAQQIQHYQNLLNTLQIPAEKEAAKAEYMKYVAMHAELNNNLINIKSQLNTPLQQENLITAQQQLQAAAMAMNTNNRSQLTNNISIPNTMINNISVDSLYEIQRQAAAQQHILRQYQNFAGIQQFQQQNQLNAAASVQNASMLQNQYAQSHILQMQQLLAAQHPIFKQSSNSNSGNHNLEQLHRQRSSTITGEISNPSNNGVCHQ</sequence>
<dbReference type="AlphaFoldDB" id="A0AAF5DAH7"/>
<organism evidence="2 3">
    <name type="scientific">Strongyloides stercoralis</name>
    <name type="common">Threadworm</name>
    <dbReference type="NCBI Taxonomy" id="6248"/>
    <lineage>
        <taxon>Eukaryota</taxon>
        <taxon>Metazoa</taxon>
        <taxon>Ecdysozoa</taxon>
        <taxon>Nematoda</taxon>
        <taxon>Chromadorea</taxon>
        <taxon>Rhabditida</taxon>
        <taxon>Tylenchina</taxon>
        <taxon>Panagrolaimomorpha</taxon>
        <taxon>Strongyloidoidea</taxon>
        <taxon>Strongyloididae</taxon>
        <taxon>Strongyloides</taxon>
    </lineage>
</organism>
<feature type="compositionally biased region" description="Polar residues" evidence="1">
    <location>
        <begin position="1063"/>
        <end position="1081"/>
    </location>
</feature>
<protein>
    <submittedName>
        <fullName evidence="3">GLTSCR protein conserved domain-containing protein</fullName>
    </submittedName>
</protein>
<feature type="region of interest" description="Disordered" evidence="1">
    <location>
        <begin position="1043"/>
        <end position="1081"/>
    </location>
</feature>
<feature type="compositionally biased region" description="Basic and acidic residues" evidence="1">
    <location>
        <begin position="140"/>
        <end position="154"/>
    </location>
</feature>
<evidence type="ECO:0000256" key="1">
    <source>
        <dbReference type="SAM" id="MobiDB-lite"/>
    </source>
</evidence>
<proteinExistence type="predicted"/>
<dbReference type="Proteomes" id="UP000035681">
    <property type="component" value="Unplaced"/>
</dbReference>
<accession>A0AAF5DAH7</accession>
<feature type="compositionally biased region" description="Polar residues" evidence="1">
    <location>
        <begin position="1043"/>
        <end position="1055"/>
    </location>
</feature>
<dbReference type="WBParaSite" id="TCONS_00008857.p1">
    <property type="protein sequence ID" value="TCONS_00008857.p1"/>
    <property type="gene ID" value="XLOC_006731"/>
</dbReference>
<feature type="region of interest" description="Disordered" evidence="1">
    <location>
        <begin position="140"/>
        <end position="163"/>
    </location>
</feature>
<evidence type="ECO:0000313" key="3">
    <source>
        <dbReference type="WBParaSite" id="TCONS_00008857.p1"/>
    </source>
</evidence>
<feature type="region of interest" description="Disordered" evidence="1">
    <location>
        <begin position="338"/>
        <end position="362"/>
    </location>
</feature>
<feature type="compositionally biased region" description="Polar residues" evidence="1">
    <location>
        <begin position="400"/>
        <end position="418"/>
    </location>
</feature>
<name>A0AAF5DAH7_STRER</name>
<keyword evidence="2" id="KW-1185">Reference proteome</keyword>
<feature type="compositionally biased region" description="Low complexity" evidence="1">
    <location>
        <begin position="420"/>
        <end position="445"/>
    </location>
</feature>
<reference evidence="3" key="1">
    <citation type="submission" date="2024-02" db="UniProtKB">
        <authorList>
            <consortium name="WormBaseParasite"/>
        </authorList>
    </citation>
    <scope>IDENTIFICATION</scope>
</reference>
<feature type="region of interest" description="Disordered" evidence="1">
    <location>
        <begin position="396"/>
        <end position="451"/>
    </location>
</feature>